<reference evidence="2 3" key="1">
    <citation type="journal article" date="2017" name="Genome Biol.">
        <title>New reference genome sequences of hot pepper reveal the massive evolution of plant disease-resistance genes by retroduplication.</title>
        <authorList>
            <person name="Kim S."/>
            <person name="Park J."/>
            <person name="Yeom S.I."/>
            <person name="Kim Y.M."/>
            <person name="Seo E."/>
            <person name="Kim K.T."/>
            <person name="Kim M.S."/>
            <person name="Lee J.M."/>
            <person name="Cheong K."/>
            <person name="Shin H.S."/>
            <person name="Kim S.B."/>
            <person name="Han K."/>
            <person name="Lee J."/>
            <person name="Park M."/>
            <person name="Lee H.A."/>
            <person name="Lee H.Y."/>
            <person name="Lee Y."/>
            <person name="Oh S."/>
            <person name="Lee J.H."/>
            <person name="Choi E."/>
            <person name="Choi E."/>
            <person name="Lee S.E."/>
            <person name="Jeon J."/>
            <person name="Kim H."/>
            <person name="Choi G."/>
            <person name="Song H."/>
            <person name="Lee J."/>
            <person name="Lee S.C."/>
            <person name="Kwon J.K."/>
            <person name="Lee H.Y."/>
            <person name="Koo N."/>
            <person name="Hong Y."/>
            <person name="Kim R.W."/>
            <person name="Kang W.H."/>
            <person name="Huh J.H."/>
            <person name="Kang B.C."/>
            <person name="Yang T.J."/>
            <person name="Lee Y.H."/>
            <person name="Bennetzen J.L."/>
            <person name="Choi D."/>
        </authorList>
    </citation>
    <scope>NUCLEOTIDE SEQUENCE [LARGE SCALE GENOMIC DNA]</scope>
    <source>
        <strain evidence="3">cv. PBC81</strain>
    </source>
</reference>
<protein>
    <submittedName>
        <fullName evidence="2">Uncharacterized protein</fullName>
    </submittedName>
</protein>
<sequence>MAERKNRIQSLESSADNGVDNKQRTIMTEVIMAILPNLDTIQVLDENAAVVEQLKEHNEAERSLPNAIPFSELSKGSALEVRHCGFMKDGVVDELEELLRGVLDEETSVHDSVDIREDEVLQYDKGDLTAFIVGPENTHSSNKIEENTEVLERDAAGLIDIPKEDKEDATSLNEDEKISDVDDKVSMEKNDKELEQSGTASDGFSQSQEGTITTKQPTDTTNTEELDVVLPEKMQNAVGNDIEILDSGKTM</sequence>
<proteinExistence type="predicted"/>
<evidence type="ECO:0000256" key="1">
    <source>
        <dbReference type="SAM" id="MobiDB-lite"/>
    </source>
</evidence>
<feature type="compositionally biased region" description="Polar residues" evidence="1">
    <location>
        <begin position="196"/>
        <end position="221"/>
    </location>
</feature>
<evidence type="ECO:0000313" key="2">
    <source>
        <dbReference type="EMBL" id="PHT57157.1"/>
    </source>
</evidence>
<dbReference type="Proteomes" id="UP000224567">
    <property type="component" value="Unassembled WGS sequence"/>
</dbReference>
<accession>A0A2G2XI60</accession>
<feature type="compositionally biased region" description="Basic and acidic residues" evidence="1">
    <location>
        <begin position="157"/>
        <end position="195"/>
    </location>
</feature>
<dbReference type="OrthoDB" id="787121at2759"/>
<gene>
    <name evidence="2" type="ORF">CQW23_05643</name>
</gene>
<dbReference type="AlphaFoldDB" id="A0A2G2XI60"/>
<evidence type="ECO:0000313" key="3">
    <source>
        <dbReference type="Proteomes" id="UP000224567"/>
    </source>
</evidence>
<organism evidence="2 3">
    <name type="scientific">Capsicum baccatum</name>
    <name type="common">Peruvian pepper</name>
    <dbReference type="NCBI Taxonomy" id="33114"/>
    <lineage>
        <taxon>Eukaryota</taxon>
        <taxon>Viridiplantae</taxon>
        <taxon>Streptophyta</taxon>
        <taxon>Embryophyta</taxon>
        <taxon>Tracheophyta</taxon>
        <taxon>Spermatophyta</taxon>
        <taxon>Magnoliopsida</taxon>
        <taxon>eudicotyledons</taxon>
        <taxon>Gunneridae</taxon>
        <taxon>Pentapetalae</taxon>
        <taxon>asterids</taxon>
        <taxon>lamiids</taxon>
        <taxon>Solanales</taxon>
        <taxon>Solanaceae</taxon>
        <taxon>Solanoideae</taxon>
        <taxon>Capsiceae</taxon>
        <taxon>Capsicum</taxon>
    </lineage>
</organism>
<dbReference type="EMBL" id="MLFT02000002">
    <property type="protein sequence ID" value="PHT57157.1"/>
    <property type="molecule type" value="Genomic_DNA"/>
</dbReference>
<feature type="region of interest" description="Disordered" evidence="1">
    <location>
        <begin position="157"/>
        <end position="234"/>
    </location>
</feature>
<name>A0A2G2XI60_CAPBA</name>
<reference evidence="3" key="2">
    <citation type="journal article" date="2017" name="J. Anim. Genet.">
        <title>Multiple reference genome sequences of hot pepper reveal the massive evolution of plant disease resistance genes by retroduplication.</title>
        <authorList>
            <person name="Kim S."/>
            <person name="Park J."/>
            <person name="Yeom S.-I."/>
            <person name="Kim Y.-M."/>
            <person name="Seo E."/>
            <person name="Kim K.-T."/>
            <person name="Kim M.-S."/>
            <person name="Lee J.M."/>
            <person name="Cheong K."/>
            <person name="Shin H.-S."/>
            <person name="Kim S.-B."/>
            <person name="Han K."/>
            <person name="Lee J."/>
            <person name="Park M."/>
            <person name="Lee H.-A."/>
            <person name="Lee H.-Y."/>
            <person name="Lee Y."/>
            <person name="Oh S."/>
            <person name="Lee J.H."/>
            <person name="Choi E."/>
            <person name="Choi E."/>
            <person name="Lee S.E."/>
            <person name="Jeon J."/>
            <person name="Kim H."/>
            <person name="Choi G."/>
            <person name="Song H."/>
            <person name="Lee J."/>
            <person name="Lee S.-C."/>
            <person name="Kwon J.-K."/>
            <person name="Lee H.-Y."/>
            <person name="Koo N."/>
            <person name="Hong Y."/>
            <person name="Kim R.W."/>
            <person name="Kang W.-H."/>
            <person name="Huh J.H."/>
            <person name="Kang B.-C."/>
            <person name="Yang T.-J."/>
            <person name="Lee Y.-H."/>
            <person name="Bennetzen J.L."/>
            <person name="Choi D."/>
        </authorList>
    </citation>
    <scope>NUCLEOTIDE SEQUENCE [LARGE SCALE GENOMIC DNA]</scope>
    <source>
        <strain evidence="3">cv. PBC81</strain>
    </source>
</reference>
<keyword evidence="3" id="KW-1185">Reference proteome</keyword>
<comment type="caution">
    <text evidence="2">The sequence shown here is derived from an EMBL/GenBank/DDBJ whole genome shotgun (WGS) entry which is preliminary data.</text>
</comment>